<evidence type="ECO:0000313" key="7">
    <source>
        <dbReference type="Proteomes" id="UP000006666"/>
    </source>
</evidence>
<dbReference type="InterPro" id="IPR002937">
    <property type="entry name" value="Amino_oxidase"/>
</dbReference>
<comment type="pathway">
    <text evidence="1 4">Carotenoid biosynthesis.</text>
</comment>
<dbReference type="SUPFAM" id="SSF51905">
    <property type="entry name" value="FAD/NAD(P)-binding domain"/>
    <property type="match status" value="1"/>
</dbReference>
<evidence type="ECO:0000256" key="1">
    <source>
        <dbReference type="ARBA" id="ARBA00004829"/>
    </source>
</evidence>
<evidence type="ECO:0000256" key="3">
    <source>
        <dbReference type="ARBA" id="ARBA00023002"/>
    </source>
</evidence>
<dbReference type="PANTHER" id="PTHR43734">
    <property type="entry name" value="PHYTOENE DESATURASE"/>
    <property type="match status" value="1"/>
</dbReference>
<evidence type="ECO:0000259" key="5">
    <source>
        <dbReference type="Pfam" id="PF01593"/>
    </source>
</evidence>
<evidence type="ECO:0000256" key="2">
    <source>
        <dbReference type="ARBA" id="ARBA00022746"/>
    </source>
</evidence>
<gene>
    <name evidence="6" type="ordered locus">Ksed_13830</name>
</gene>
<accession>C7NHQ3</accession>
<organism evidence="6 7">
    <name type="scientific">Kytococcus sedentarius (strain ATCC 14392 / DSM 20547 / JCM 11482 / CCUG 33030 / NBRC 15357 / NCTC 11040 / CCM 314 / 541)</name>
    <name type="common">Micrococcus sedentarius</name>
    <dbReference type="NCBI Taxonomy" id="478801"/>
    <lineage>
        <taxon>Bacteria</taxon>
        <taxon>Bacillati</taxon>
        <taxon>Actinomycetota</taxon>
        <taxon>Actinomycetes</taxon>
        <taxon>Micrococcales</taxon>
        <taxon>Kytococcaceae</taxon>
        <taxon>Kytococcus</taxon>
    </lineage>
</organism>
<dbReference type="RefSeq" id="WP_015779355.1">
    <property type="nucleotide sequence ID" value="NC_013169.1"/>
</dbReference>
<keyword evidence="7" id="KW-1185">Reference proteome</keyword>
<reference evidence="6 7" key="1">
    <citation type="journal article" date="2009" name="Stand. Genomic Sci.">
        <title>Complete genome sequence of Kytococcus sedentarius type strain (541).</title>
        <authorList>
            <person name="Sims D."/>
            <person name="Brettin T."/>
            <person name="Detter J.C."/>
            <person name="Han C."/>
            <person name="Lapidus A."/>
            <person name="Copeland A."/>
            <person name="Glavina Del Rio T."/>
            <person name="Nolan M."/>
            <person name="Chen F."/>
            <person name="Lucas S."/>
            <person name="Tice H."/>
            <person name="Cheng J.F."/>
            <person name="Bruce D."/>
            <person name="Goodwin L."/>
            <person name="Pitluck S."/>
            <person name="Ovchinnikova G."/>
            <person name="Pati A."/>
            <person name="Ivanova N."/>
            <person name="Mavrommatis K."/>
            <person name="Chen A."/>
            <person name="Palaniappan K."/>
            <person name="D'haeseleer P."/>
            <person name="Chain P."/>
            <person name="Bristow J."/>
            <person name="Eisen J.A."/>
            <person name="Markowitz V."/>
            <person name="Hugenholtz P."/>
            <person name="Schneider S."/>
            <person name="Goker M."/>
            <person name="Pukall R."/>
            <person name="Kyrpides N.C."/>
            <person name="Klenk H.P."/>
        </authorList>
    </citation>
    <scope>NUCLEOTIDE SEQUENCE [LARGE SCALE GENOMIC DNA]</scope>
    <source>
        <strain evidence="7">ATCC 14392 / DSM 20547 / JCM 11482 / CCUG 33030 / NBRC 15357 / NCTC 11040 / CCM 314 / 541</strain>
    </source>
</reference>
<evidence type="ECO:0000256" key="4">
    <source>
        <dbReference type="RuleBase" id="RU362075"/>
    </source>
</evidence>
<keyword evidence="3 4" id="KW-0560">Oxidoreductase</keyword>
<dbReference type="KEGG" id="kse:Ksed_13830"/>
<dbReference type="Gene3D" id="3.50.50.60">
    <property type="entry name" value="FAD/NAD(P)-binding domain"/>
    <property type="match status" value="2"/>
</dbReference>
<dbReference type="GO" id="GO:0016491">
    <property type="term" value="F:oxidoreductase activity"/>
    <property type="evidence" value="ECO:0007669"/>
    <property type="project" value="UniProtKB-KW"/>
</dbReference>
<dbReference type="HOGENOM" id="CLU_019722_2_1_11"/>
<name>C7NHQ3_KYTSD</name>
<comment type="similarity">
    <text evidence="4">Belongs to the carotenoid/retinoid oxidoreductase family.</text>
</comment>
<dbReference type="PANTHER" id="PTHR43734:SF1">
    <property type="entry name" value="PHYTOENE DESATURASE"/>
    <property type="match status" value="1"/>
</dbReference>
<keyword evidence="2 4" id="KW-0125">Carotenoid biosynthesis</keyword>
<dbReference type="STRING" id="478801.Ksed_13830"/>
<dbReference type="InterPro" id="IPR036188">
    <property type="entry name" value="FAD/NAD-bd_sf"/>
</dbReference>
<dbReference type="InterPro" id="IPR014105">
    <property type="entry name" value="Carotenoid/retinoid_OxRdtase"/>
</dbReference>
<dbReference type="Proteomes" id="UP000006666">
    <property type="component" value="Chromosome"/>
</dbReference>
<dbReference type="AlphaFoldDB" id="C7NHQ3"/>
<dbReference type="NCBIfam" id="TIGR02734">
    <property type="entry name" value="crtI_fam"/>
    <property type="match status" value="1"/>
</dbReference>
<dbReference type="GO" id="GO:0016117">
    <property type="term" value="P:carotenoid biosynthetic process"/>
    <property type="evidence" value="ECO:0007669"/>
    <property type="project" value="UniProtKB-KW"/>
</dbReference>
<dbReference type="EMBL" id="CP001686">
    <property type="protein sequence ID" value="ACV06410.1"/>
    <property type="molecule type" value="Genomic_DNA"/>
</dbReference>
<dbReference type="eggNOG" id="COG1233">
    <property type="taxonomic scope" value="Bacteria"/>
</dbReference>
<dbReference type="Pfam" id="PF01593">
    <property type="entry name" value="Amino_oxidase"/>
    <property type="match status" value="1"/>
</dbReference>
<proteinExistence type="inferred from homology"/>
<protein>
    <submittedName>
        <fullName evidence="6">Phytoene desaturase</fullName>
    </submittedName>
</protein>
<feature type="domain" description="Amine oxidase" evidence="5">
    <location>
        <begin position="11"/>
        <end position="514"/>
    </location>
</feature>
<sequence>MRRAIVIGGGVAGLSTAGLLAREGYAVTVLERGHTTGGRAGSWASSTEAGDFRFDTGPSWYLMPEVFEHWFAMMGSSVGERLDLVDLDPAYRVFSPAAGALEVRSGRHEATELFESVEPGAGRALGAYLDSAGSTYVMARESFLYTTFSRIPLRTLRALLPRLPELVRLLTESLHDRVARTVRDTRLRQVLGYPAVFLAATPRTTPSMYHLMSSMDLEDGVRYPMGGFARLVEAIEEVVREAGVEIRLGAEVTEIVTDRPSSGRVLDAARGRRARATGVRLADGELVPADVVVSTADLHHTETRLLPEHLQTYGQRYWDRRTSGPGAVLALLGVRGELPELVHHNLFFTADWDANFEAVFGPQPVVPRPASTYVCMPSATDPSVAPAGHENLFVLVPVSPDAVDGTSVGAGGIDGAGDPAVERAVDDAIAQMADWAGVPDLAERVVVRRTIGPADFARDYHAWRGNALGPGHTLWQSAFLRGQNTSRRVENLLYAGATTAPGVGLPMCLISAENVIKRLRGDHSDGPMDPVAFGAAARGCQGGPAGAAGGAA</sequence>
<evidence type="ECO:0000313" key="6">
    <source>
        <dbReference type="EMBL" id="ACV06410.1"/>
    </source>
</evidence>